<accession>A0AC61QP59</accession>
<gene>
    <name evidence="1" type="ORF">E5358_09865</name>
</gene>
<protein>
    <submittedName>
        <fullName evidence="1">Uncharacterized protein</fullName>
    </submittedName>
</protein>
<dbReference type="EMBL" id="SRZC01000015">
    <property type="protein sequence ID" value="TGX81591.1"/>
    <property type="molecule type" value="Genomic_DNA"/>
</dbReference>
<keyword evidence="2" id="KW-1185">Reference proteome</keyword>
<proteinExistence type="predicted"/>
<evidence type="ECO:0000313" key="1">
    <source>
        <dbReference type="EMBL" id="TGX81591.1"/>
    </source>
</evidence>
<dbReference type="Proteomes" id="UP000308886">
    <property type="component" value="Unassembled WGS sequence"/>
</dbReference>
<reference evidence="1" key="1">
    <citation type="submission" date="2019-04" db="EMBL/GenBank/DDBJ databases">
        <title>Microbes associate with the intestines of laboratory mice.</title>
        <authorList>
            <person name="Navarre W."/>
            <person name="Wong E."/>
            <person name="Huang K."/>
            <person name="Tropini C."/>
            <person name="Ng K."/>
            <person name="Yu B."/>
        </authorList>
    </citation>
    <scope>NUCLEOTIDE SEQUENCE</scope>
    <source>
        <strain evidence="1">NM73_A23</strain>
    </source>
</reference>
<comment type="caution">
    <text evidence="1">The sequence shown here is derived from an EMBL/GenBank/DDBJ whole genome shotgun (WGS) entry which is preliminary data.</text>
</comment>
<name>A0AC61QP59_9BACT</name>
<sequence>MKRNVFCKTLLRLGLMCLFFIAIPQRSAAQGDAEKANFTGAGLDIDKDGDITFANPDSQTFPDILDSNASRVLLYNVGRDMFLNAGGFWGTRTATFTVGLPVIMSRTRNGQIWNRYYTYYFRGPFDNGNGTDVGSLMAFVNDQRQSRRGVFWDRGTKSGADINNPAWRFEEVTSESTATDKVYRIYVTVDNTKYYLCSGCPMSVHVFKNGNDNLVRALTDSERQNIKYIGEDGTEQTGLPIENTYWKLTKERTLESSFEEDYKDAILADATFLLRAQGFNISNIYSATESVEKYGRGWQTKGKVQYETSFSAAFPNQSATRLHEALSPNFGMFQCAGLRNAEKGAKLCQKVTLSKPGWYMVECQGFYNDAGGQDGKAVLYAKFLDENGNNPAINSVAYATTPLLKKSYAEDAKIMGKFEQTLNTETFLDLSSNNENCPQDDTYKNLLAGGIGDSKISNKVEAGVAFYSKLYPNQVMVYAAFEEGKTKDMEIGIELPDGLTTNETSNADAPNNDYVYVDDFRVKYLGLSFAVSDEWNDFRTPGIVGEDQEDYTDHYNQKAMVFKRNLTTGKWNPICLPVDLQKWQLRSAFSAEVKLSRMKDTPVKDGRIEFELVDLENALEDEVVLKRGECYLIKPGVGSLIEDNSITVGNINNNNVFPPYYIIPKVTLTKSELEDVIGINSTSVVYKKFHSLDYDRDGGSSYVRDKFYKLAGTKYQDCQLDLYATFENEAEAPANSYVFHKGALYHVTKATKVPGYSWWIVDKHQDVEQVGLQAKRHLLSFDDGGTATGIEEIDSGITVREGVEAVYNLWGQAVRCGTTDLSGLPSGIYIVDGKKVSVK</sequence>
<evidence type="ECO:0000313" key="2">
    <source>
        <dbReference type="Proteomes" id="UP000308886"/>
    </source>
</evidence>
<organism evidence="1 2">
    <name type="scientific">Palleniella muris</name>
    <dbReference type="NCBI Taxonomy" id="3038145"/>
    <lineage>
        <taxon>Bacteria</taxon>
        <taxon>Pseudomonadati</taxon>
        <taxon>Bacteroidota</taxon>
        <taxon>Bacteroidia</taxon>
        <taxon>Bacteroidales</taxon>
        <taxon>Prevotellaceae</taxon>
        <taxon>Palleniella</taxon>
    </lineage>
</organism>